<dbReference type="Proteomes" id="UP001221558">
    <property type="component" value="Chromosome"/>
</dbReference>
<protein>
    <recommendedName>
        <fullName evidence="3">DUF4465 domain-containing protein</fullName>
    </recommendedName>
</protein>
<name>A0ABY7WMU0_9SPHI</name>
<reference evidence="1 2" key="1">
    <citation type="submission" date="2023-02" db="EMBL/GenBank/DDBJ databases">
        <title>Genome sequence of Sphingobacterium sp. KACC 22765.</title>
        <authorList>
            <person name="Kim S."/>
            <person name="Heo J."/>
            <person name="Kwon S.-W."/>
        </authorList>
    </citation>
    <scope>NUCLEOTIDE SEQUENCE [LARGE SCALE GENOMIC DNA]</scope>
    <source>
        <strain evidence="1 2">KACC 22765</strain>
    </source>
</reference>
<organism evidence="1 2">
    <name type="scientific">Sphingobacterium oryzagri</name>
    <dbReference type="NCBI Taxonomy" id="3025669"/>
    <lineage>
        <taxon>Bacteria</taxon>
        <taxon>Pseudomonadati</taxon>
        <taxon>Bacteroidota</taxon>
        <taxon>Sphingobacteriia</taxon>
        <taxon>Sphingobacteriales</taxon>
        <taxon>Sphingobacteriaceae</taxon>
        <taxon>Sphingobacterium</taxon>
    </lineage>
</organism>
<accession>A0ABY7WMU0</accession>
<proteinExistence type="predicted"/>
<sequence>MELSIPVFNQSKAFKATKKKWNQIAVAVLLGLVTFSSCNKDEAVNPSLPLENETATVVVPNGQSRDFETYSDVSGTKGVISRTGNVYAVRDFAQGDISGGGTDDTWAISGTYYFDFSQNDGATATNYQITFTGSASGDIKARTAGGYTLAYIDKAFASVVASDSFTAATSNTIGINSVVRPTGSTVYGNGWYNYNLTTHIVSAQAGRTLVLLQNGTPKFKFKINSLYTGETPNAPVAATNYPYYSFDYQAL</sequence>
<evidence type="ECO:0000313" key="2">
    <source>
        <dbReference type="Proteomes" id="UP001221558"/>
    </source>
</evidence>
<evidence type="ECO:0000313" key="1">
    <source>
        <dbReference type="EMBL" id="WDF69640.1"/>
    </source>
</evidence>
<keyword evidence="2" id="KW-1185">Reference proteome</keyword>
<evidence type="ECO:0008006" key="3">
    <source>
        <dbReference type="Google" id="ProtNLM"/>
    </source>
</evidence>
<dbReference type="RefSeq" id="WP_274268353.1">
    <property type="nucleotide sequence ID" value="NZ_CP117880.1"/>
</dbReference>
<gene>
    <name evidence="1" type="ORF">PQ465_04485</name>
</gene>
<dbReference type="EMBL" id="CP117880">
    <property type="protein sequence ID" value="WDF69640.1"/>
    <property type="molecule type" value="Genomic_DNA"/>
</dbReference>